<dbReference type="RefSeq" id="WP_124867577.1">
    <property type="nucleotide sequence ID" value="NZ_RQZF01000001.1"/>
</dbReference>
<comment type="caution">
    <text evidence="2">The sequence shown here is derived from an EMBL/GenBank/DDBJ whole genome shotgun (WGS) entry which is preliminary data.</text>
</comment>
<proteinExistence type="predicted"/>
<name>A0A3P1SHH2_9ACTO</name>
<keyword evidence="1" id="KW-0472">Membrane</keyword>
<evidence type="ECO:0000313" key="3">
    <source>
        <dbReference type="Proteomes" id="UP000280444"/>
    </source>
</evidence>
<feature type="transmembrane region" description="Helical" evidence="1">
    <location>
        <begin position="208"/>
        <end position="228"/>
    </location>
</feature>
<dbReference type="Proteomes" id="UP000280444">
    <property type="component" value="Unassembled WGS sequence"/>
</dbReference>
<keyword evidence="3" id="KW-1185">Reference proteome</keyword>
<protein>
    <submittedName>
        <fullName evidence="2">Uncharacterized protein</fullName>
    </submittedName>
</protein>
<sequence length="303" mass="34146">MSRKNVSRRERLSRLLDAFFGSPFAPLELPALRDASIDYEAVLRTARVHQLAELGRREVREVSVADLTNLNRLLDHLRDSIEDRCILWVCVVDSAADRDAIDEVLPGLVRVLGTHHSGATVIGMHTASITRSVIVEHPQKLEVFTGIDTAYLPRDIVRSLTKAKVALTHTSALMRLAREPKSWVYLTIFIYSSLRALPVMFVPQFHGSLLWLWVIDIGTAIPYTWGLLAMFTAAVAWVRLAGMVTTVVTFIAPYVYFWLHGDDYPPYIVLVIAGMIVASIGVEVWRFRQERKLQQTYAACESA</sequence>
<organism evidence="2 3">
    <name type="scientific">Schaalia canis</name>
    <dbReference type="NCBI Taxonomy" id="100469"/>
    <lineage>
        <taxon>Bacteria</taxon>
        <taxon>Bacillati</taxon>
        <taxon>Actinomycetota</taxon>
        <taxon>Actinomycetes</taxon>
        <taxon>Actinomycetales</taxon>
        <taxon>Actinomycetaceae</taxon>
        <taxon>Schaalia</taxon>
    </lineage>
</organism>
<keyword evidence="1" id="KW-0812">Transmembrane</keyword>
<keyword evidence="1" id="KW-1133">Transmembrane helix</keyword>
<feature type="transmembrane region" description="Helical" evidence="1">
    <location>
        <begin position="265"/>
        <end position="285"/>
    </location>
</feature>
<feature type="transmembrane region" description="Helical" evidence="1">
    <location>
        <begin position="183"/>
        <end position="202"/>
    </location>
</feature>
<dbReference type="AlphaFoldDB" id="A0A3P1SHH2"/>
<evidence type="ECO:0000256" key="1">
    <source>
        <dbReference type="SAM" id="Phobius"/>
    </source>
</evidence>
<gene>
    <name evidence="2" type="ORF">EII11_00660</name>
</gene>
<accession>A0A3P1SHH2</accession>
<feature type="transmembrane region" description="Helical" evidence="1">
    <location>
        <begin position="240"/>
        <end position="259"/>
    </location>
</feature>
<dbReference type="EMBL" id="RQZF01000001">
    <property type="protein sequence ID" value="RRC96215.1"/>
    <property type="molecule type" value="Genomic_DNA"/>
</dbReference>
<reference evidence="2 3" key="1">
    <citation type="submission" date="2018-11" db="EMBL/GenBank/DDBJ databases">
        <title>Genomes From Bacteria Associated with the Canine Oral Cavity: a Test Case for Automated Genome-Based Taxonomic Assignment.</title>
        <authorList>
            <person name="Coil D.A."/>
            <person name="Jospin G."/>
            <person name="Darling A.E."/>
            <person name="Wallis C."/>
            <person name="Davis I.J."/>
            <person name="Harris S."/>
            <person name="Eisen J.A."/>
            <person name="Holcombe L.J."/>
            <person name="O'Flynn C."/>
        </authorList>
    </citation>
    <scope>NUCLEOTIDE SEQUENCE [LARGE SCALE GENOMIC DNA]</scope>
    <source>
        <strain evidence="2 3">OH770</strain>
    </source>
</reference>
<evidence type="ECO:0000313" key="2">
    <source>
        <dbReference type="EMBL" id="RRC96215.1"/>
    </source>
</evidence>
<dbReference type="OrthoDB" id="3726490at2"/>